<dbReference type="Gene3D" id="1.10.287.950">
    <property type="entry name" value="Methyl-accepting chemotaxis protein"/>
    <property type="match status" value="1"/>
</dbReference>
<feature type="transmembrane region" description="Helical" evidence="5">
    <location>
        <begin position="12"/>
        <end position="35"/>
    </location>
</feature>
<evidence type="ECO:0000256" key="2">
    <source>
        <dbReference type="ARBA" id="ARBA00022481"/>
    </source>
</evidence>
<keyword evidence="9" id="KW-1185">Reference proteome</keyword>
<evidence type="ECO:0000313" key="8">
    <source>
        <dbReference type="EMBL" id="QBE65921.1"/>
    </source>
</evidence>
<keyword evidence="5" id="KW-1133">Transmembrane helix</keyword>
<keyword evidence="4" id="KW-0807">Transducer</keyword>
<proteinExistence type="inferred from homology"/>
<dbReference type="SMART" id="SM00304">
    <property type="entry name" value="HAMP"/>
    <property type="match status" value="1"/>
</dbReference>
<gene>
    <name evidence="8" type="ORF">EWM63_25480</name>
</gene>
<evidence type="ECO:0000259" key="7">
    <source>
        <dbReference type="PROSITE" id="PS50885"/>
    </source>
</evidence>
<evidence type="ECO:0000259" key="6">
    <source>
        <dbReference type="PROSITE" id="PS50111"/>
    </source>
</evidence>
<dbReference type="FunFam" id="1.10.287.950:FF:000001">
    <property type="entry name" value="Methyl-accepting chemotaxis sensory transducer"/>
    <property type="match status" value="1"/>
</dbReference>
<dbReference type="KEGG" id="plue:EWM63_25480"/>
<sequence>MLNLLRRRTGSRVVAAFAAILAMLGLVTVTSLWSLQKVASNAELLVDDKLARQRLTIELRASEQLNALRALSIARSDSLEVADAFKRQLADGETVTKRLLRQQASLQIDASEVALIAATRQQQQGFEAVRDEIFRQKDMGRTQQVDELVGSGFEPRLAAYMGALDALLAHQARAARQVSDDSHATLVAMRMLLGGLGLLALVAGAVLALALTRSIVVPLRDAVAFAKRAAVGDLAGTMGHARQDELGELLDALNDMARRLARTVSGVRDAAAAIDAASAEVAHGNLDLSRRTEHQGATLEETSAALNALATTVRANGAQAVDAARLAQGAADVAAQGGSAIAQVTDTMDGISRSAAKIVDIIAVIDGIAFQTNILALNAAVEAARAGEQGRGFAVVASEVRALAQRSATAAREIKVLISASVATIGEGAAIAAGAQATMAGMLDRVGGVSSLMAQIGSASHAQTDGIAQMNDAVAALEQDTRNNVALVEQVATASALLRQQAQVLSTLMRQFRVGAGELPPAALVPLLG</sequence>
<dbReference type="GO" id="GO:0007165">
    <property type="term" value="P:signal transduction"/>
    <property type="evidence" value="ECO:0007669"/>
    <property type="project" value="UniProtKB-KW"/>
</dbReference>
<dbReference type="GO" id="GO:0004888">
    <property type="term" value="F:transmembrane signaling receptor activity"/>
    <property type="evidence" value="ECO:0007669"/>
    <property type="project" value="InterPro"/>
</dbReference>
<feature type="transmembrane region" description="Helical" evidence="5">
    <location>
        <begin position="191"/>
        <end position="211"/>
    </location>
</feature>
<keyword evidence="2" id="KW-0488">Methylation</keyword>
<dbReference type="InterPro" id="IPR024478">
    <property type="entry name" value="HlyB_4HB_MCP"/>
</dbReference>
<dbReference type="InterPro" id="IPR004090">
    <property type="entry name" value="Chemotax_Me-accpt_rcpt"/>
</dbReference>
<dbReference type="SMART" id="SM00283">
    <property type="entry name" value="MA"/>
    <property type="match status" value="1"/>
</dbReference>
<dbReference type="GO" id="GO:0005886">
    <property type="term" value="C:plasma membrane"/>
    <property type="evidence" value="ECO:0007669"/>
    <property type="project" value="TreeGrafter"/>
</dbReference>
<dbReference type="Pfam" id="PF12729">
    <property type="entry name" value="4HB_MCP_1"/>
    <property type="match status" value="1"/>
</dbReference>
<comment type="similarity">
    <text evidence="3">Belongs to the methyl-accepting chemotaxis (MCP) protein family.</text>
</comment>
<comment type="subcellular location">
    <subcellularLocation>
        <location evidence="1">Membrane</location>
    </subcellularLocation>
</comment>
<dbReference type="Pfam" id="PF00672">
    <property type="entry name" value="HAMP"/>
    <property type="match status" value="1"/>
</dbReference>
<reference evidence="8 9" key="1">
    <citation type="submission" date="2019-02" db="EMBL/GenBank/DDBJ databases">
        <title>Draft Genome Sequences of Six Type Strains of the Genus Massilia.</title>
        <authorList>
            <person name="Miess H."/>
            <person name="Frediansyhah A."/>
            <person name="Gross H."/>
        </authorList>
    </citation>
    <scope>NUCLEOTIDE SEQUENCE [LARGE SCALE GENOMIC DNA]</scope>
    <source>
        <strain evidence="8 9">DSM 17473</strain>
    </source>
</reference>
<accession>A0A4P6L376</accession>
<evidence type="ECO:0000256" key="5">
    <source>
        <dbReference type="SAM" id="Phobius"/>
    </source>
</evidence>
<evidence type="ECO:0000313" key="9">
    <source>
        <dbReference type="Proteomes" id="UP000290637"/>
    </source>
</evidence>
<dbReference type="PANTHER" id="PTHR43531">
    <property type="entry name" value="PROTEIN ICFG"/>
    <property type="match status" value="1"/>
</dbReference>
<dbReference type="InterPro" id="IPR047347">
    <property type="entry name" value="YvaQ-like_sensor"/>
</dbReference>
<keyword evidence="5" id="KW-0812">Transmembrane</keyword>
<dbReference type="SUPFAM" id="SSF58104">
    <property type="entry name" value="Methyl-accepting chemotaxis protein (MCP) signaling domain"/>
    <property type="match status" value="1"/>
</dbReference>
<dbReference type="Pfam" id="PF00015">
    <property type="entry name" value="MCPsignal"/>
    <property type="match status" value="1"/>
</dbReference>
<dbReference type="GO" id="GO:0006935">
    <property type="term" value="P:chemotaxis"/>
    <property type="evidence" value="ECO:0007669"/>
    <property type="project" value="InterPro"/>
</dbReference>
<dbReference type="PROSITE" id="PS50885">
    <property type="entry name" value="HAMP"/>
    <property type="match status" value="1"/>
</dbReference>
<protein>
    <submittedName>
        <fullName evidence="8">HAMP domain-containing protein</fullName>
    </submittedName>
</protein>
<dbReference type="OrthoDB" id="5441488at2"/>
<keyword evidence="5" id="KW-0472">Membrane</keyword>
<evidence type="ECO:0000256" key="1">
    <source>
        <dbReference type="ARBA" id="ARBA00004370"/>
    </source>
</evidence>
<name>A0A4P6L376_9BURK</name>
<evidence type="ECO:0000256" key="3">
    <source>
        <dbReference type="ARBA" id="ARBA00029447"/>
    </source>
</evidence>
<feature type="domain" description="Methyl-accepting transducer" evidence="6">
    <location>
        <begin position="270"/>
        <end position="499"/>
    </location>
</feature>
<dbReference type="AlphaFoldDB" id="A0A4P6L376"/>
<dbReference type="Proteomes" id="UP000290637">
    <property type="component" value="Chromosome"/>
</dbReference>
<dbReference type="EMBL" id="CP035913">
    <property type="protein sequence ID" value="QBE65921.1"/>
    <property type="molecule type" value="Genomic_DNA"/>
</dbReference>
<dbReference type="InterPro" id="IPR004089">
    <property type="entry name" value="MCPsignal_dom"/>
</dbReference>
<dbReference type="PANTHER" id="PTHR43531:SF14">
    <property type="entry name" value="METHYL-ACCEPTING CHEMOTAXIS PROTEIN I-RELATED"/>
    <property type="match status" value="1"/>
</dbReference>
<dbReference type="CDD" id="cd06225">
    <property type="entry name" value="HAMP"/>
    <property type="match status" value="1"/>
</dbReference>
<dbReference type="PRINTS" id="PR00260">
    <property type="entry name" value="CHEMTRNSDUCR"/>
</dbReference>
<dbReference type="CDD" id="cd19411">
    <property type="entry name" value="MCP2201-like_sensor"/>
    <property type="match status" value="1"/>
</dbReference>
<feature type="domain" description="HAMP" evidence="7">
    <location>
        <begin position="213"/>
        <end position="265"/>
    </location>
</feature>
<dbReference type="InterPro" id="IPR003660">
    <property type="entry name" value="HAMP_dom"/>
</dbReference>
<organism evidence="8 9">
    <name type="scientific">Pseudoduganella lutea</name>
    <dbReference type="NCBI Taxonomy" id="321985"/>
    <lineage>
        <taxon>Bacteria</taxon>
        <taxon>Pseudomonadati</taxon>
        <taxon>Pseudomonadota</taxon>
        <taxon>Betaproteobacteria</taxon>
        <taxon>Burkholderiales</taxon>
        <taxon>Oxalobacteraceae</taxon>
        <taxon>Telluria group</taxon>
        <taxon>Pseudoduganella</taxon>
    </lineage>
</organism>
<evidence type="ECO:0000256" key="4">
    <source>
        <dbReference type="PROSITE-ProRule" id="PRU00284"/>
    </source>
</evidence>
<dbReference type="PROSITE" id="PS50111">
    <property type="entry name" value="CHEMOTAXIS_TRANSDUC_2"/>
    <property type="match status" value="1"/>
</dbReference>
<dbReference type="RefSeq" id="WP_130189030.1">
    <property type="nucleotide sequence ID" value="NZ_CP035913.1"/>
</dbReference>
<dbReference type="InterPro" id="IPR051310">
    <property type="entry name" value="MCP_chemotaxis"/>
</dbReference>